<proteinExistence type="inferred from homology"/>
<dbReference type="SUPFAM" id="SSF55821">
    <property type="entry name" value="YrdC/RibB"/>
    <property type="match status" value="1"/>
</dbReference>
<evidence type="ECO:0000256" key="11">
    <source>
        <dbReference type="ARBA" id="ARBA00048366"/>
    </source>
</evidence>
<evidence type="ECO:0000256" key="5">
    <source>
        <dbReference type="ARBA" id="ARBA00022679"/>
    </source>
</evidence>
<organism evidence="13 14">
    <name type="scientific">Alloscardovia theropitheci</name>
    <dbReference type="NCBI Taxonomy" id="2496842"/>
    <lineage>
        <taxon>Bacteria</taxon>
        <taxon>Bacillati</taxon>
        <taxon>Actinomycetota</taxon>
        <taxon>Actinomycetes</taxon>
        <taxon>Bifidobacteriales</taxon>
        <taxon>Bifidobacteriaceae</taxon>
        <taxon>Alloscardovia</taxon>
    </lineage>
</organism>
<sequence length="230" mass="24571">MTKKYGIQPVNDETIALAVSLIQAGEVVVIPTDTVYGVVADPTNAQAVEKIFSVKHRPHEKTMQILAARMEDTKKFGVQVPAKLVPVEKEFMPGAVSIIVDIKTAPAESFQDAQQEYGTSRSPVLATVRQEKDGRVTQGIRLPSSDIALKILEQTGPLAASSANLSGMDSPATVQDAYKQLGDSVSLYLDGGSTPGPVASTVVAWDNETEQLLILREGVVSSDRIRAVLA</sequence>
<gene>
    <name evidence="13" type="ORF">EJ419_05065</name>
</gene>
<evidence type="ECO:0000256" key="10">
    <source>
        <dbReference type="ARBA" id="ARBA00029774"/>
    </source>
</evidence>
<evidence type="ECO:0000256" key="6">
    <source>
        <dbReference type="ARBA" id="ARBA00022694"/>
    </source>
</evidence>
<dbReference type="EC" id="2.7.7.87" evidence="3"/>
<evidence type="ECO:0000256" key="9">
    <source>
        <dbReference type="ARBA" id="ARBA00022840"/>
    </source>
</evidence>
<keyword evidence="6" id="KW-0819">tRNA processing</keyword>
<dbReference type="RefSeq" id="WP_131284279.1">
    <property type="nucleotide sequence ID" value="NZ_RXLP01000021.1"/>
</dbReference>
<keyword evidence="9" id="KW-0067">ATP-binding</keyword>
<dbReference type="PANTHER" id="PTHR17490">
    <property type="entry name" value="SUA5"/>
    <property type="match status" value="1"/>
</dbReference>
<dbReference type="AlphaFoldDB" id="A0A4R0QSD6"/>
<comment type="similarity">
    <text evidence="2">Belongs to the SUA5 family.</text>
</comment>
<keyword evidence="14" id="KW-1185">Reference proteome</keyword>
<dbReference type="GO" id="GO:0061710">
    <property type="term" value="F:L-threonylcarbamoyladenylate synthase"/>
    <property type="evidence" value="ECO:0007669"/>
    <property type="project" value="UniProtKB-EC"/>
</dbReference>
<evidence type="ECO:0000256" key="2">
    <source>
        <dbReference type="ARBA" id="ARBA00007663"/>
    </source>
</evidence>
<evidence type="ECO:0000313" key="14">
    <source>
        <dbReference type="Proteomes" id="UP000291289"/>
    </source>
</evidence>
<evidence type="ECO:0000256" key="4">
    <source>
        <dbReference type="ARBA" id="ARBA00022490"/>
    </source>
</evidence>
<dbReference type="GO" id="GO:0005524">
    <property type="term" value="F:ATP binding"/>
    <property type="evidence" value="ECO:0007669"/>
    <property type="project" value="UniProtKB-KW"/>
</dbReference>
<dbReference type="InterPro" id="IPR050156">
    <property type="entry name" value="TC-AMP_synthase_SUA5"/>
</dbReference>
<comment type="subcellular location">
    <subcellularLocation>
        <location evidence="1">Cytoplasm</location>
    </subcellularLocation>
</comment>
<dbReference type="PANTHER" id="PTHR17490:SF16">
    <property type="entry name" value="THREONYLCARBAMOYL-AMP SYNTHASE"/>
    <property type="match status" value="1"/>
</dbReference>
<evidence type="ECO:0000256" key="7">
    <source>
        <dbReference type="ARBA" id="ARBA00022695"/>
    </source>
</evidence>
<feature type="domain" description="YrdC-like" evidence="12">
    <location>
        <begin position="12"/>
        <end position="220"/>
    </location>
</feature>
<dbReference type="Gene3D" id="3.90.870.10">
    <property type="entry name" value="DHBP synthase"/>
    <property type="match status" value="1"/>
</dbReference>
<reference evidence="13 14" key="1">
    <citation type="submission" date="2018-12" db="EMBL/GenBank/DDBJ databases">
        <title>Alloscrdovia theropitheci sp. nov: a novel taxon from the feces of the bleeding-herat monkey (Theropithecus geleda).</title>
        <authorList>
            <person name="Modesto M."/>
        </authorList>
    </citation>
    <scope>NUCLEOTIDE SEQUENCE [LARGE SCALE GENOMIC DNA]</scope>
    <source>
        <strain evidence="13 14">GLDI4/2</strain>
    </source>
</reference>
<evidence type="ECO:0000256" key="8">
    <source>
        <dbReference type="ARBA" id="ARBA00022741"/>
    </source>
</evidence>
<dbReference type="InterPro" id="IPR017945">
    <property type="entry name" value="DHBP_synth_RibB-like_a/b_dom"/>
</dbReference>
<dbReference type="GO" id="GO:0008033">
    <property type="term" value="P:tRNA processing"/>
    <property type="evidence" value="ECO:0007669"/>
    <property type="project" value="UniProtKB-KW"/>
</dbReference>
<comment type="caution">
    <text evidence="13">The sequence shown here is derived from an EMBL/GenBank/DDBJ whole genome shotgun (WGS) entry which is preliminary data.</text>
</comment>
<dbReference type="GO" id="GO:0003725">
    <property type="term" value="F:double-stranded RNA binding"/>
    <property type="evidence" value="ECO:0007669"/>
    <property type="project" value="InterPro"/>
</dbReference>
<keyword evidence="7" id="KW-0548">Nucleotidyltransferase</keyword>
<protein>
    <recommendedName>
        <fullName evidence="10">L-threonylcarbamoyladenylate synthase</fullName>
        <ecNumber evidence="3">2.7.7.87</ecNumber>
    </recommendedName>
    <alternativeName>
        <fullName evidence="10">L-threonylcarbamoyladenylate synthase</fullName>
    </alternativeName>
</protein>
<dbReference type="InterPro" id="IPR006070">
    <property type="entry name" value="Sua5-like_dom"/>
</dbReference>
<evidence type="ECO:0000313" key="13">
    <source>
        <dbReference type="EMBL" id="TCD54035.1"/>
    </source>
</evidence>
<comment type="catalytic activity">
    <reaction evidence="11">
        <text>L-threonine + hydrogencarbonate + ATP = L-threonylcarbamoyladenylate + diphosphate + H2O</text>
        <dbReference type="Rhea" id="RHEA:36407"/>
        <dbReference type="ChEBI" id="CHEBI:15377"/>
        <dbReference type="ChEBI" id="CHEBI:17544"/>
        <dbReference type="ChEBI" id="CHEBI:30616"/>
        <dbReference type="ChEBI" id="CHEBI:33019"/>
        <dbReference type="ChEBI" id="CHEBI:57926"/>
        <dbReference type="ChEBI" id="CHEBI:73682"/>
        <dbReference type="EC" id="2.7.7.87"/>
    </reaction>
</comment>
<dbReference type="OrthoDB" id="9814580at2"/>
<evidence type="ECO:0000256" key="3">
    <source>
        <dbReference type="ARBA" id="ARBA00012584"/>
    </source>
</evidence>
<evidence type="ECO:0000259" key="12">
    <source>
        <dbReference type="PROSITE" id="PS51163"/>
    </source>
</evidence>
<dbReference type="Proteomes" id="UP000291289">
    <property type="component" value="Unassembled WGS sequence"/>
</dbReference>
<dbReference type="PROSITE" id="PS51163">
    <property type="entry name" value="YRDC"/>
    <property type="match status" value="1"/>
</dbReference>
<dbReference type="GO" id="GO:0000049">
    <property type="term" value="F:tRNA binding"/>
    <property type="evidence" value="ECO:0007669"/>
    <property type="project" value="TreeGrafter"/>
</dbReference>
<keyword evidence="5" id="KW-0808">Transferase</keyword>
<dbReference type="NCBIfam" id="TIGR00057">
    <property type="entry name" value="L-threonylcarbamoyladenylate synthase"/>
    <property type="match status" value="1"/>
</dbReference>
<dbReference type="GO" id="GO:0005737">
    <property type="term" value="C:cytoplasm"/>
    <property type="evidence" value="ECO:0007669"/>
    <property type="project" value="UniProtKB-SubCell"/>
</dbReference>
<dbReference type="GO" id="GO:0006450">
    <property type="term" value="P:regulation of translational fidelity"/>
    <property type="evidence" value="ECO:0007669"/>
    <property type="project" value="TreeGrafter"/>
</dbReference>
<dbReference type="EMBL" id="RXLP01000021">
    <property type="protein sequence ID" value="TCD54035.1"/>
    <property type="molecule type" value="Genomic_DNA"/>
</dbReference>
<keyword evidence="4" id="KW-0963">Cytoplasm</keyword>
<keyword evidence="8" id="KW-0547">Nucleotide-binding</keyword>
<evidence type="ECO:0000256" key="1">
    <source>
        <dbReference type="ARBA" id="ARBA00004496"/>
    </source>
</evidence>
<dbReference type="Pfam" id="PF01300">
    <property type="entry name" value="Sua5_yciO_yrdC"/>
    <property type="match status" value="1"/>
</dbReference>
<name>A0A4R0QSD6_9BIFI</name>
<accession>A0A4R0QSD6</accession>